<evidence type="ECO:0000313" key="20">
    <source>
        <dbReference type="Proteomes" id="UP001497382"/>
    </source>
</evidence>
<dbReference type="PROSITE" id="PS00333">
    <property type="entry name" value="DNA_LIGASE_A2"/>
    <property type="match status" value="1"/>
</dbReference>
<dbReference type="Pfam" id="PF04675">
    <property type="entry name" value="DNA_ligase_A_N"/>
    <property type="match status" value="1"/>
</dbReference>
<evidence type="ECO:0000256" key="2">
    <source>
        <dbReference type="ARBA" id="ARBA00007572"/>
    </source>
</evidence>
<evidence type="ECO:0000256" key="16">
    <source>
        <dbReference type="RuleBase" id="RU004196"/>
    </source>
</evidence>
<evidence type="ECO:0000256" key="14">
    <source>
        <dbReference type="ARBA" id="ARBA00054532"/>
    </source>
</evidence>
<keyword evidence="4" id="KW-0132">Cell division</keyword>
<evidence type="ECO:0000256" key="12">
    <source>
        <dbReference type="ARBA" id="ARBA00023306"/>
    </source>
</evidence>
<dbReference type="GO" id="GO:1903461">
    <property type="term" value="P:Okazaki fragment processing involved in mitotic DNA replication"/>
    <property type="evidence" value="ECO:0007669"/>
    <property type="project" value="TreeGrafter"/>
</dbReference>
<dbReference type="AlphaFoldDB" id="A0AAV2BTE0"/>
<feature type="compositionally biased region" description="Basic and acidic residues" evidence="17">
    <location>
        <begin position="20"/>
        <end position="62"/>
    </location>
</feature>
<gene>
    <name evidence="19" type="ORF">LARSCL_LOCUS21164</name>
</gene>
<dbReference type="InterPro" id="IPR012340">
    <property type="entry name" value="NA-bd_OB-fold"/>
</dbReference>
<dbReference type="PROSITE" id="PS00697">
    <property type="entry name" value="DNA_LIGASE_A1"/>
    <property type="match status" value="1"/>
</dbReference>
<dbReference type="GO" id="GO:0005524">
    <property type="term" value="F:ATP binding"/>
    <property type="evidence" value="ECO:0007669"/>
    <property type="project" value="UniProtKB-KW"/>
</dbReference>
<feature type="region of interest" description="Disordered" evidence="17">
    <location>
        <begin position="1105"/>
        <end position="1124"/>
    </location>
</feature>
<keyword evidence="12" id="KW-0131">Cell cycle</keyword>
<dbReference type="SUPFAM" id="SSF117018">
    <property type="entry name" value="ATP-dependent DNA ligase DNA-binding domain"/>
    <property type="match status" value="1"/>
</dbReference>
<keyword evidence="6 15" id="KW-0547">Nucleotide-binding</keyword>
<proteinExistence type="inferred from homology"/>
<keyword evidence="3 15" id="KW-0436">Ligase</keyword>
<comment type="similarity">
    <text evidence="2 16">Belongs to the ATP-dependent DNA ligase family.</text>
</comment>
<dbReference type="InterPro" id="IPR036599">
    <property type="entry name" value="DNA_ligase_N_sf"/>
</dbReference>
<dbReference type="Gene3D" id="1.10.3260.10">
    <property type="entry name" value="DNA ligase, ATP-dependent, N-terminal domain"/>
    <property type="match status" value="1"/>
</dbReference>
<evidence type="ECO:0000256" key="5">
    <source>
        <dbReference type="ARBA" id="ARBA00022705"/>
    </source>
</evidence>
<keyword evidence="10 15" id="KW-0234">DNA repair</keyword>
<dbReference type="InterPro" id="IPR012308">
    <property type="entry name" value="DNA_ligase_ATP-dep_N"/>
</dbReference>
<comment type="function">
    <text evidence="14">DNA ligase that seals nicks in double-stranded DNA during DNA replication, DNA recombination and DNA repair.</text>
</comment>
<evidence type="ECO:0000256" key="8">
    <source>
        <dbReference type="ARBA" id="ARBA00022840"/>
    </source>
</evidence>
<dbReference type="SUPFAM" id="SSF50249">
    <property type="entry name" value="Nucleic acid-binding proteins"/>
    <property type="match status" value="1"/>
</dbReference>
<evidence type="ECO:0000256" key="7">
    <source>
        <dbReference type="ARBA" id="ARBA00022763"/>
    </source>
</evidence>
<keyword evidence="5" id="KW-0235">DNA replication</keyword>
<feature type="compositionally biased region" description="Polar residues" evidence="17">
    <location>
        <begin position="1105"/>
        <end position="1114"/>
    </location>
</feature>
<dbReference type="Gene3D" id="3.30.1490.70">
    <property type="match status" value="1"/>
</dbReference>
<dbReference type="Proteomes" id="UP001497382">
    <property type="component" value="Unassembled WGS sequence"/>
</dbReference>
<dbReference type="InterPro" id="IPR012309">
    <property type="entry name" value="DNA_ligase_ATP-dep_C"/>
</dbReference>
<feature type="domain" description="ATP-dependent DNA ligase family profile" evidence="18">
    <location>
        <begin position="853"/>
        <end position="989"/>
    </location>
</feature>
<organism evidence="19 20">
    <name type="scientific">Larinioides sclopetarius</name>
    <dbReference type="NCBI Taxonomy" id="280406"/>
    <lineage>
        <taxon>Eukaryota</taxon>
        <taxon>Metazoa</taxon>
        <taxon>Ecdysozoa</taxon>
        <taxon>Arthropoda</taxon>
        <taxon>Chelicerata</taxon>
        <taxon>Arachnida</taxon>
        <taxon>Araneae</taxon>
        <taxon>Araneomorphae</taxon>
        <taxon>Entelegynae</taxon>
        <taxon>Araneoidea</taxon>
        <taxon>Araneidae</taxon>
        <taxon>Larinioides</taxon>
    </lineage>
</organism>
<feature type="compositionally biased region" description="Basic and acidic residues" evidence="17">
    <location>
        <begin position="381"/>
        <end position="433"/>
    </location>
</feature>
<dbReference type="PANTHER" id="PTHR45674">
    <property type="entry name" value="DNA LIGASE 1/3 FAMILY MEMBER"/>
    <property type="match status" value="1"/>
</dbReference>
<dbReference type="EMBL" id="CAXIEN010000485">
    <property type="protein sequence ID" value="CAL1299127.1"/>
    <property type="molecule type" value="Genomic_DNA"/>
</dbReference>
<feature type="compositionally biased region" description="Basic and acidic residues" evidence="17">
    <location>
        <begin position="307"/>
        <end position="320"/>
    </location>
</feature>
<feature type="compositionally biased region" description="Polar residues" evidence="17">
    <location>
        <begin position="323"/>
        <end position="340"/>
    </location>
</feature>
<dbReference type="FunFam" id="1.10.3260.10:FF:000001">
    <property type="entry name" value="DNA ligase"/>
    <property type="match status" value="1"/>
</dbReference>
<dbReference type="GO" id="GO:0006310">
    <property type="term" value="P:DNA recombination"/>
    <property type="evidence" value="ECO:0007669"/>
    <property type="project" value="UniProtKB-KW"/>
</dbReference>
<feature type="compositionally biased region" description="Polar residues" evidence="17">
    <location>
        <begin position="262"/>
        <end position="278"/>
    </location>
</feature>
<feature type="compositionally biased region" description="Polar residues" evidence="17">
    <location>
        <begin position="464"/>
        <end position="473"/>
    </location>
</feature>
<comment type="catalytic activity">
    <reaction evidence="13 15">
        <text>ATP + (deoxyribonucleotide)n-3'-hydroxyl + 5'-phospho-(deoxyribonucleotide)m = (deoxyribonucleotide)n+m + AMP + diphosphate.</text>
        <dbReference type="EC" id="6.5.1.1"/>
    </reaction>
</comment>
<evidence type="ECO:0000313" key="19">
    <source>
        <dbReference type="EMBL" id="CAL1299127.1"/>
    </source>
</evidence>
<evidence type="ECO:0000256" key="3">
    <source>
        <dbReference type="ARBA" id="ARBA00022598"/>
    </source>
</evidence>
<keyword evidence="8 15" id="KW-0067">ATP-binding</keyword>
<accession>A0AAV2BTE0</accession>
<feature type="compositionally biased region" description="Polar residues" evidence="17">
    <location>
        <begin position="205"/>
        <end position="214"/>
    </location>
</feature>
<keyword evidence="11" id="KW-0539">Nucleus</keyword>
<dbReference type="InterPro" id="IPR016059">
    <property type="entry name" value="DNA_ligase_ATP-dep_CS"/>
</dbReference>
<feature type="compositionally biased region" description="Acidic residues" evidence="17">
    <location>
        <begin position="166"/>
        <end position="178"/>
    </location>
</feature>
<protein>
    <recommendedName>
        <fullName evidence="15">DNA ligase</fullName>
        <ecNumber evidence="15">6.5.1.1</ecNumber>
    </recommendedName>
</protein>
<dbReference type="GO" id="GO:0071897">
    <property type="term" value="P:DNA biosynthetic process"/>
    <property type="evidence" value="ECO:0007669"/>
    <property type="project" value="InterPro"/>
</dbReference>
<dbReference type="InterPro" id="IPR000977">
    <property type="entry name" value="DNA_ligase_ATP-dep"/>
</dbReference>
<evidence type="ECO:0000256" key="10">
    <source>
        <dbReference type="ARBA" id="ARBA00023204"/>
    </source>
</evidence>
<evidence type="ECO:0000256" key="4">
    <source>
        <dbReference type="ARBA" id="ARBA00022618"/>
    </source>
</evidence>
<evidence type="ECO:0000256" key="11">
    <source>
        <dbReference type="ARBA" id="ARBA00023242"/>
    </source>
</evidence>
<dbReference type="InterPro" id="IPR012310">
    <property type="entry name" value="DNA_ligase_ATP-dep_cent"/>
</dbReference>
<dbReference type="PROSITE" id="PS50160">
    <property type="entry name" value="DNA_LIGASE_A3"/>
    <property type="match status" value="1"/>
</dbReference>
<comment type="caution">
    <text evidence="19">The sequence shown here is derived from an EMBL/GenBank/DDBJ whole genome shotgun (WGS) entry which is preliminary data.</text>
</comment>
<dbReference type="SUPFAM" id="SSF56091">
    <property type="entry name" value="DNA ligase/mRNA capping enzyme, catalytic domain"/>
    <property type="match status" value="1"/>
</dbReference>
<dbReference type="NCBIfam" id="TIGR00574">
    <property type="entry name" value="dnl1"/>
    <property type="match status" value="1"/>
</dbReference>
<keyword evidence="7 15" id="KW-0227">DNA damage</keyword>
<dbReference type="Gene3D" id="2.40.50.140">
    <property type="entry name" value="Nucleic acid-binding proteins"/>
    <property type="match status" value="1"/>
</dbReference>
<evidence type="ECO:0000256" key="17">
    <source>
        <dbReference type="SAM" id="MobiDB-lite"/>
    </source>
</evidence>
<dbReference type="EC" id="6.5.1.1" evidence="15"/>
<feature type="region of interest" description="Disordered" evidence="17">
    <location>
        <begin position="1"/>
        <end position="475"/>
    </location>
</feature>
<evidence type="ECO:0000256" key="15">
    <source>
        <dbReference type="RuleBase" id="RU000617"/>
    </source>
</evidence>
<reference evidence="19 20" key="1">
    <citation type="submission" date="2024-04" db="EMBL/GenBank/DDBJ databases">
        <authorList>
            <person name="Rising A."/>
            <person name="Reimegard J."/>
            <person name="Sonavane S."/>
            <person name="Akerstrom W."/>
            <person name="Nylinder S."/>
            <person name="Hedman E."/>
            <person name="Kallberg Y."/>
        </authorList>
    </citation>
    <scope>NUCLEOTIDE SEQUENCE [LARGE SCALE GENOMIC DNA]</scope>
</reference>
<dbReference type="InterPro" id="IPR050191">
    <property type="entry name" value="ATP-dep_DNA_ligase"/>
</dbReference>
<dbReference type="GO" id="GO:0005634">
    <property type="term" value="C:nucleus"/>
    <property type="evidence" value="ECO:0007669"/>
    <property type="project" value="UniProtKB-SubCell"/>
</dbReference>
<dbReference type="GO" id="GO:0006281">
    <property type="term" value="P:DNA repair"/>
    <property type="evidence" value="ECO:0007669"/>
    <property type="project" value="UniProtKB-KW"/>
</dbReference>
<evidence type="ECO:0000256" key="9">
    <source>
        <dbReference type="ARBA" id="ARBA00023172"/>
    </source>
</evidence>
<dbReference type="Gene3D" id="3.30.470.30">
    <property type="entry name" value="DNA ligase/mRNA capping enzyme"/>
    <property type="match status" value="1"/>
</dbReference>
<feature type="compositionally biased region" description="Basic and acidic residues" evidence="17">
    <location>
        <begin position="452"/>
        <end position="462"/>
    </location>
</feature>
<dbReference type="GO" id="GO:0051301">
    <property type="term" value="P:cell division"/>
    <property type="evidence" value="ECO:0007669"/>
    <property type="project" value="UniProtKB-KW"/>
</dbReference>
<evidence type="ECO:0000256" key="6">
    <source>
        <dbReference type="ARBA" id="ARBA00022741"/>
    </source>
</evidence>
<evidence type="ECO:0000256" key="13">
    <source>
        <dbReference type="ARBA" id="ARBA00034003"/>
    </source>
</evidence>
<dbReference type="PANTHER" id="PTHR45674:SF4">
    <property type="entry name" value="DNA LIGASE 1"/>
    <property type="match status" value="1"/>
</dbReference>
<keyword evidence="20" id="KW-1185">Reference proteome</keyword>
<sequence>MSQKTILSFFKQVDSSSNKIKLDKVNNKDDIEKQGKSSDDKEVKSSKKNDTEKKVKSSDAKIDQSNTNNDTESKPKLNGDSENSSSICDNAEKSSTNKNGRKSDSKKQNPVTKKLPTKRNSKALSSPKSPIKSKVNGKCENSIQDCFNDSPVKKPKKRKRIQQISDSDEDSTDSEEKQEDTFKRDDEEMEIDEDEENSNDADSKIINNADNLSKTPAKKSPEQPSKRQKISQTKINDDEDLTPNSVKKEESNEFANGEKSSDTNISENSGANQDNESCTPKRKTARKQVSSGRQKKESQPKALNIVQKEEEIKESKDSEKNSVVSLSENSVAKQENNSCTPRRKTARKQVSSGKQKKEPQPKAFNSISKENEVSIECSLSPDKKTKDSKTEDEKSPEKANEIVEQSSKEEGEESKSEEFDKESKKDEKKENSESKTAIHPFFGKKQPNTSSSDEKVPKKDIKCSSPTATSYDPSKTRYHPVDDACWKKGEKTPYLALAKTLEIIEDTSARLKIIEILANYLRSVVVLSPEDLLYSVYLCLNRLAPEYEGIELGVGDMLLMKAVAQATGRTVDKIKAEVAVKGDLGLVAESSRGNQRIMFAPPKLTVSSVFSKFKEIAKMSGNTAMAKKVDKIQALFVVCRECEARYIIRSLSGKLRIGLAEQSVLAALARAAVLTPPNQSYPPDIIDKSSKMSADSFKEFLQEQTLILKTTYCECPNFDVVIPVLLKEGIAGLPAHCQLQPGCPLKPMLAHPTNGIKEVLNRFDKNEFTCEYKYDGERAQIHRTDKGEVKIFSRNQEDNTSKYPDIISRLPKTLKESTTSFILDTEAVAWDSKTKQILPFQVLSTRKKKDAVESDIVVQVCIMAFDLLYLNGESLVKKPLKERRELLHSSFVEVENEFMFVKYRDGDNAETMQEFLDESVKGNCEGLMVKALTVDASYEIAKRSHNWLKLKKDYLNGVGDTLDLVVIGGYHGKGKRKGFYGGFLLACYDDENEEFQSICKLGTGFKDEELKTHTEFFKNHIIKESKSYYRYDSSLEPDVWFDAVQIWEIKCADLSISPVHKAAIGIVDQEKGISLRFPRFLRIREDKSKPEDATVASRIAEMYQRQEQVQNTKNKNMKSEEDYY</sequence>
<dbReference type="FunFam" id="2.40.50.140:FF:000062">
    <property type="entry name" value="DNA ligase"/>
    <property type="match status" value="1"/>
</dbReference>
<evidence type="ECO:0000256" key="1">
    <source>
        <dbReference type="ARBA" id="ARBA00004123"/>
    </source>
</evidence>
<feature type="compositionally biased region" description="Polar residues" evidence="17">
    <location>
        <begin position="80"/>
        <end position="98"/>
    </location>
</feature>
<keyword evidence="9 15" id="KW-0233">DNA recombination</keyword>
<dbReference type="FunFam" id="3.30.470.30:FF:000016">
    <property type="entry name" value="DNA ligase"/>
    <property type="match status" value="1"/>
</dbReference>
<comment type="subcellular location">
    <subcellularLocation>
        <location evidence="1">Nucleus</location>
    </subcellularLocation>
</comment>
<feature type="compositionally biased region" description="Acidic residues" evidence="17">
    <location>
        <begin position="187"/>
        <end position="199"/>
    </location>
</feature>
<dbReference type="GO" id="GO:0003910">
    <property type="term" value="F:DNA ligase (ATP) activity"/>
    <property type="evidence" value="ECO:0007669"/>
    <property type="project" value="UniProtKB-EC"/>
</dbReference>
<dbReference type="GO" id="GO:0005739">
    <property type="term" value="C:mitochondrion"/>
    <property type="evidence" value="ECO:0007669"/>
    <property type="project" value="TreeGrafter"/>
</dbReference>
<dbReference type="CDD" id="cd07969">
    <property type="entry name" value="OBF_DNA_ligase_I"/>
    <property type="match status" value="1"/>
</dbReference>
<dbReference type="GO" id="GO:0003677">
    <property type="term" value="F:DNA binding"/>
    <property type="evidence" value="ECO:0007669"/>
    <property type="project" value="InterPro"/>
</dbReference>
<dbReference type="CDD" id="cd07900">
    <property type="entry name" value="Adenylation_DNA_ligase_I_Euk"/>
    <property type="match status" value="1"/>
</dbReference>
<name>A0AAV2BTE0_9ARAC</name>
<dbReference type="Pfam" id="PF01068">
    <property type="entry name" value="DNA_ligase_A_M"/>
    <property type="match status" value="1"/>
</dbReference>
<dbReference type="Pfam" id="PF04679">
    <property type="entry name" value="DNA_ligase_A_C"/>
    <property type="match status" value="1"/>
</dbReference>
<evidence type="ECO:0000259" key="18">
    <source>
        <dbReference type="PROSITE" id="PS50160"/>
    </source>
</evidence>